<dbReference type="STRING" id="60517.A0A0R3VWN7"/>
<protein>
    <submittedName>
        <fullName evidence="11">WD_REPEATS_REGION domain-containing protein</fullName>
    </submittedName>
</protein>
<dbReference type="InterPro" id="IPR015943">
    <property type="entry name" value="WD40/YVTN_repeat-like_dom_sf"/>
</dbReference>
<dbReference type="Pfam" id="PF00400">
    <property type="entry name" value="WD40"/>
    <property type="match status" value="6"/>
</dbReference>
<dbReference type="PRINTS" id="PR00320">
    <property type="entry name" value="GPROTEINBRPT"/>
</dbReference>
<dbReference type="PROSITE" id="PS50082">
    <property type="entry name" value="WD_REPEATS_2"/>
    <property type="match status" value="6"/>
</dbReference>
<reference evidence="9 10" key="2">
    <citation type="submission" date="2018-11" db="EMBL/GenBank/DDBJ databases">
        <authorList>
            <consortium name="Pathogen Informatics"/>
        </authorList>
    </citation>
    <scope>NUCLEOTIDE SEQUENCE [LARGE SCALE GENOMIC DNA]</scope>
</reference>
<dbReference type="InterPro" id="IPR036322">
    <property type="entry name" value="WD40_repeat_dom_sf"/>
</dbReference>
<dbReference type="InterPro" id="IPR012972">
    <property type="entry name" value="NLE"/>
</dbReference>
<feature type="repeat" description="WD" evidence="5">
    <location>
        <begin position="481"/>
        <end position="522"/>
    </location>
</feature>
<accession>A0A0R3VWN7</accession>
<keyword evidence="4" id="KW-0539">Nucleus</keyword>
<evidence type="ECO:0000313" key="10">
    <source>
        <dbReference type="Proteomes" id="UP000282613"/>
    </source>
</evidence>
<dbReference type="SUPFAM" id="SSF50978">
    <property type="entry name" value="WD40 repeat-like"/>
    <property type="match status" value="1"/>
</dbReference>
<keyword evidence="7" id="KW-0472">Membrane</keyword>
<dbReference type="PROSITE" id="PS50294">
    <property type="entry name" value="WD_REPEATS_REGION"/>
    <property type="match status" value="6"/>
</dbReference>
<dbReference type="GO" id="GO:0005730">
    <property type="term" value="C:nucleolus"/>
    <property type="evidence" value="ECO:0007669"/>
    <property type="project" value="UniProtKB-SubCell"/>
</dbReference>
<keyword evidence="7" id="KW-0812">Transmembrane</keyword>
<sequence>MIPGSVFCSFLLGYLFPIPLALFVIAFCSAVGASCCYVIFDFIGSQILLNLFPERIAACQQMGMSDARSDFVGCKHSVEGIQTGERSIFIQFVNTNGEEAGTPVLVPCSSSVSDLTDILITFREKELNELEAYTFFIGETQILDDLGSGIAQSTASRLLVNEGVGDTQAEPGALMESIVKVTYQAQAVFRVRPVTRCTSTLPGHKGAVLVALFSPDARALATGSGDCNVRFWDLNTELPQTLAANAHQSPVLCLSWSPDGFRLASGCQGGLICLWKQDETGIWALDSLSPLIQPSLARTPANSKSRWIRSLVWQPLHLDKDCRLLAAAYQETSIVIWDTLTARPHRILTGHEKPVTSLRWGGTDLLYSASQDRTIRVWRCADGALCRRLDLHGHWVNCLALSVDYVLRTGPFDPADAVLVKSPFSTTTEAMSRKELMQHRAKQLYENVKGKGPERLVAGSDDNTLSLWTPEVTKHPLCQRMTGHQGVVNDVKFSPDSRLIASASFDHSVKIWDGFTGQFLATMFGHVQDVYLVAWSSDSRLLVSCSRDSTLKLWSVADVRRWKQEVVVQKSQEGHRTKKKDSDSDKREPPHQRRRHLLHDLPGHADAVYALDWSPDGQRVVSGGKDRVIKM</sequence>
<keyword evidence="10" id="KW-1185">Reference proteome</keyword>
<reference evidence="11" key="1">
    <citation type="submission" date="2017-02" db="UniProtKB">
        <authorList>
            <consortium name="WormBaseParasite"/>
        </authorList>
    </citation>
    <scope>IDENTIFICATION</scope>
</reference>
<dbReference type="InterPro" id="IPR001680">
    <property type="entry name" value="WD40_rpt"/>
</dbReference>
<organism evidence="11">
    <name type="scientific">Taenia asiatica</name>
    <name type="common">Asian tapeworm</name>
    <dbReference type="NCBI Taxonomy" id="60517"/>
    <lineage>
        <taxon>Eukaryota</taxon>
        <taxon>Metazoa</taxon>
        <taxon>Spiralia</taxon>
        <taxon>Lophotrochozoa</taxon>
        <taxon>Platyhelminthes</taxon>
        <taxon>Cestoda</taxon>
        <taxon>Eucestoda</taxon>
        <taxon>Cyclophyllidea</taxon>
        <taxon>Taeniidae</taxon>
        <taxon>Taenia</taxon>
    </lineage>
</organism>
<dbReference type="AlphaFoldDB" id="A0A0R3VWN7"/>
<dbReference type="PANTHER" id="PTHR19848">
    <property type="entry name" value="WD40 REPEAT PROTEIN"/>
    <property type="match status" value="1"/>
</dbReference>
<feature type="repeat" description="WD" evidence="5">
    <location>
        <begin position="244"/>
        <end position="276"/>
    </location>
</feature>
<evidence type="ECO:0000313" key="9">
    <source>
        <dbReference type="EMBL" id="VDK23748.1"/>
    </source>
</evidence>
<evidence type="ECO:0000256" key="3">
    <source>
        <dbReference type="ARBA" id="ARBA00022737"/>
    </source>
</evidence>
<dbReference type="InterPro" id="IPR020472">
    <property type="entry name" value="WD40_PAC1"/>
</dbReference>
<dbReference type="InterPro" id="IPR019775">
    <property type="entry name" value="WD40_repeat_CS"/>
</dbReference>
<keyword evidence="7" id="KW-1133">Transmembrane helix</keyword>
<dbReference type="Gene3D" id="2.130.10.10">
    <property type="entry name" value="YVTN repeat-like/Quinoprotein amine dehydrogenase"/>
    <property type="match status" value="1"/>
</dbReference>
<dbReference type="SMART" id="SM00320">
    <property type="entry name" value="WD40"/>
    <property type="match status" value="8"/>
</dbReference>
<evidence type="ECO:0000256" key="2">
    <source>
        <dbReference type="ARBA" id="ARBA00022574"/>
    </source>
</evidence>
<evidence type="ECO:0000256" key="7">
    <source>
        <dbReference type="SAM" id="Phobius"/>
    </source>
</evidence>
<dbReference type="EMBL" id="UYRS01000636">
    <property type="protein sequence ID" value="VDK23748.1"/>
    <property type="molecule type" value="Genomic_DNA"/>
</dbReference>
<dbReference type="GO" id="GO:0000027">
    <property type="term" value="P:ribosomal large subunit assembly"/>
    <property type="evidence" value="ECO:0007669"/>
    <property type="project" value="TreeGrafter"/>
</dbReference>
<proteinExistence type="predicted"/>
<evidence type="ECO:0000256" key="5">
    <source>
        <dbReference type="PROSITE-ProRule" id="PRU00221"/>
    </source>
</evidence>
<feature type="compositionally biased region" description="Basic and acidic residues" evidence="6">
    <location>
        <begin position="572"/>
        <end position="591"/>
    </location>
</feature>
<dbReference type="Proteomes" id="UP000282613">
    <property type="component" value="Unassembled WGS sequence"/>
</dbReference>
<feature type="repeat" description="WD" evidence="5">
    <location>
        <begin position="201"/>
        <end position="236"/>
    </location>
</feature>
<feature type="repeat" description="WD" evidence="5">
    <location>
        <begin position="601"/>
        <end position="631"/>
    </location>
</feature>
<feature type="repeat" description="WD" evidence="5">
    <location>
        <begin position="523"/>
        <end position="556"/>
    </location>
</feature>
<keyword evidence="2 5" id="KW-0853">WD repeat</keyword>
<gene>
    <name evidence="9" type="ORF">TASK_LOCUS1832</name>
</gene>
<dbReference type="GO" id="GO:0007219">
    <property type="term" value="P:Notch signaling pathway"/>
    <property type="evidence" value="ECO:0007669"/>
    <property type="project" value="TreeGrafter"/>
</dbReference>
<evidence type="ECO:0000256" key="6">
    <source>
        <dbReference type="SAM" id="MobiDB-lite"/>
    </source>
</evidence>
<keyword evidence="3" id="KW-0677">Repeat</keyword>
<evidence type="ECO:0000259" key="8">
    <source>
        <dbReference type="Pfam" id="PF08154"/>
    </source>
</evidence>
<evidence type="ECO:0000313" key="11">
    <source>
        <dbReference type="WBParaSite" id="TASK_0000183101-mRNA-1"/>
    </source>
</evidence>
<dbReference type="PANTHER" id="PTHR19848:SF0">
    <property type="entry name" value="NOTCHLESS PROTEIN HOMOLOG 1"/>
    <property type="match status" value="1"/>
</dbReference>
<evidence type="ECO:0000256" key="1">
    <source>
        <dbReference type="ARBA" id="ARBA00004604"/>
    </source>
</evidence>
<dbReference type="OrthoDB" id="10267436at2759"/>
<dbReference type="WBParaSite" id="TASK_0000183101-mRNA-1">
    <property type="protein sequence ID" value="TASK_0000183101-mRNA-1"/>
    <property type="gene ID" value="TASK_0000183101"/>
</dbReference>
<dbReference type="Pfam" id="PF08154">
    <property type="entry name" value="NLE"/>
    <property type="match status" value="1"/>
</dbReference>
<feature type="domain" description="NLE" evidence="8">
    <location>
        <begin position="88"/>
        <end position="147"/>
    </location>
</feature>
<feature type="repeat" description="WD" evidence="5">
    <location>
        <begin position="348"/>
        <end position="378"/>
    </location>
</feature>
<feature type="region of interest" description="Disordered" evidence="6">
    <location>
        <begin position="568"/>
        <end position="598"/>
    </location>
</feature>
<dbReference type="CDD" id="cd00200">
    <property type="entry name" value="WD40"/>
    <property type="match status" value="1"/>
</dbReference>
<dbReference type="PROSITE" id="PS00678">
    <property type="entry name" value="WD_REPEATS_1"/>
    <property type="match status" value="1"/>
</dbReference>
<comment type="subcellular location">
    <subcellularLocation>
        <location evidence="1">Nucleus</location>
        <location evidence="1">Nucleolus</location>
    </subcellularLocation>
</comment>
<evidence type="ECO:0000256" key="4">
    <source>
        <dbReference type="ARBA" id="ARBA00023242"/>
    </source>
</evidence>
<feature type="transmembrane region" description="Helical" evidence="7">
    <location>
        <begin position="12"/>
        <end position="40"/>
    </location>
</feature>
<name>A0A0R3VWN7_TAEAS</name>